<feature type="coiled-coil region" evidence="1">
    <location>
        <begin position="94"/>
        <end position="149"/>
    </location>
</feature>
<proteinExistence type="predicted"/>
<dbReference type="OMA" id="INSCRER"/>
<name>A0A078A0L0_STYLE</name>
<sequence>MPIGASLPINSGVPLQVSSGLTSYQQAKYTEEIKNLKQIIEKMSSKLRDYQLQLHLPDSDFQNLFIPDPSQANDFAYNHDLAGILSSHLLSPLFLEYESTIRNLERELKNRNMDTTRQAEEIQILLRENEELSQRLEVQQREYLKIVEETRDNADLLAMRTGSLKNNDDPGKQSINVDEVKDLRNRVHLLTEENHVLFEQVTLLRSHYDKYNEEVTSKITNADVKSQAYDFLQNEFQQVAGERDELVKARTYLEQKLTETSHLLAIVEEERKNDQQEIQRMREQLVIFQREYTFYKDHSERMEMKGSDEVEQLQKSMRELIEREKDWQLKASELERENHELQAFSRQLQVEIQAQKRDLKQIMAINDQFQLQAQQFKDRELQFNELSREYREKLEELKFERERLAMKEEQFLRQVHKLESTQKSDAKRLQEKYETMMLARQRENERAIQELEEKLSRAQDESDEYRRKADRIEKQSWEFKRQLDDNSKKETKQVQQFEKVIEQLKNEIKERERDLNNFELKEGYEKQTLQRDVKDLKESVLNLTEQLSKAQKELETHQRDLQRLRDENALLKATVTEADKSRELIVREMTHVKDIEQDKIKSIESKKDAEIKMQEKLIEGFKRDKRELEERIEDLLAKQEYLNSKNVEEHHNTVQYFENLVSQYKIQLQRFNYPQVLLFDINSCRERDAIRLEQNNNYQ</sequence>
<evidence type="ECO:0000313" key="2">
    <source>
        <dbReference type="EMBL" id="CDW75741.1"/>
    </source>
</evidence>
<accession>A0A078A0L0</accession>
<reference evidence="2 3" key="1">
    <citation type="submission" date="2014-06" db="EMBL/GenBank/DDBJ databases">
        <authorList>
            <person name="Swart Estienne"/>
        </authorList>
    </citation>
    <scope>NUCLEOTIDE SEQUENCE [LARGE SCALE GENOMIC DNA]</scope>
    <source>
        <strain evidence="2 3">130c</strain>
    </source>
</reference>
<dbReference type="AlphaFoldDB" id="A0A078A0L0"/>
<gene>
    <name evidence="2" type="primary">Contig3926.g4195</name>
    <name evidence="2" type="ORF">STYLEM_4736</name>
</gene>
<keyword evidence="3" id="KW-1185">Reference proteome</keyword>
<feature type="coiled-coil region" evidence="1">
    <location>
        <begin position="26"/>
        <end position="53"/>
    </location>
</feature>
<feature type="coiled-coil region" evidence="1">
    <location>
        <begin position="383"/>
        <end position="581"/>
    </location>
</feature>
<feature type="coiled-coil region" evidence="1">
    <location>
        <begin position="264"/>
        <end position="351"/>
    </location>
</feature>
<dbReference type="OrthoDB" id="551053at2759"/>
<evidence type="ECO:0000313" key="3">
    <source>
        <dbReference type="Proteomes" id="UP000039865"/>
    </source>
</evidence>
<evidence type="ECO:0000256" key="1">
    <source>
        <dbReference type="SAM" id="Coils"/>
    </source>
</evidence>
<protein>
    <submittedName>
        <fullName evidence="2">Uncharacterized protein</fullName>
    </submittedName>
</protein>
<feature type="coiled-coil region" evidence="1">
    <location>
        <begin position="611"/>
        <end position="645"/>
    </location>
</feature>
<keyword evidence="1" id="KW-0175">Coiled coil</keyword>
<organism evidence="2 3">
    <name type="scientific">Stylonychia lemnae</name>
    <name type="common">Ciliate</name>
    <dbReference type="NCBI Taxonomy" id="5949"/>
    <lineage>
        <taxon>Eukaryota</taxon>
        <taxon>Sar</taxon>
        <taxon>Alveolata</taxon>
        <taxon>Ciliophora</taxon>
        <taxon>Intramacronucleata</taxon>
        <taxon>Spirotrichea</taxon>
        <taxon>Stichotrichia</taxon>
        <taxon>Sporadotrichida</taxon>
        <taxon>Oxytrichidae</taxon>
        <taxon>Stylonychinae</taxon>
        <taxon>Stylonychia</taxon>
    </lineage>
</organism>
<dbReference type="InParanoid" id="A0A078A0L0"/>
<dbReference type="EMBL" id="CCKQ01004582">
    <property type="protein sequence ID" value="CDW75741.1"/>
    <property type="molecule type" value="Genomic_DNA"/>
</dbReference>
<dbReference type="Proteomes" id="UP000039865">
    <property type="component" value="Unassembled WGS sequence"/>
</dbReference>